<dbReference type="Proteomes" id="UP000027222">
    <property type="component" value="Unassembled WGS sequence"/>
</dbReference>
<feature type="region of interest" description="Disordered" evidence="1">
    <location>
        <begin position="1"/>
        <end position="40"/>
    </location>
</feature>
<protein>
    <submittedName>
        <fullName evidence="2">Uncharacterized protein</fullName>
    </submittedName>
</protein>
<name>A0A067T2T7_GALM3</name>
<gene>
    <name evidence="2" type="ORF">GALMADRAFT_227349</name>
</gene>
<reference evidence="3" key="1">
    <citation type="journal article" date="2014" name="Proc. Natl. Acad. Sci. U.S.A.">
        <title>Extensive sampling of basidiomycete genomes demonstrates inadequacy of the white-rot/brown-rot paradigm for wood decay fungi.</title>
        <authorList>
            <person name="Riley R."/>
            <person name="Salamov A.A."/>
            <person name="Brown D.W."/>
            <person name="Nagy L.G."/>
            <person name="Floudas D."/>
            <person name="Held B.W."/>
            <person name="Levasseur A."/>
            <person name="Lombard V."/>
            <person name="Morin E."/>
            <person name="Otillar R."/>
            <person name="Lindquist E.A."/>
            <person name="Sun H."/>
            <person name="LaButti K.M."/>
            <person name="Schmutz J."/>
            <person name="Jabbour D."/>
            <person name="Luo H."/>
            <person name="Baker S.E."/>
            <person name="Pisabarro A.G."/>
            <person name="Walton J.D."/>
            <person name="Blanchette R.A."/>
            <person name="Henrissat B."/>
            <person name="Martin F."/>
            <person name="Cullen D."/>
            <person name="Hibbett D.S."/>
            <person name="Grigoriev I.V."/>
        </authorList>
    </citation>
    <scope>NUCLEOTIDE SEQUENCE [LARGE SCALE GENOMIC DNA]</scope>
    <source>
        <strain evidence="3">CBS 339.88</strain>
    </source>
</reference>
<organism evidence="2 3">
    <name type="scientific">Galerina marginata (strain CBS 339.88)</name>
    <dbReference type="NCBI Taxonomy" id="685588"/>
    <lineage>
        <taxon>Eukaryota</taxon>
        <taxon>Fungi</taxon>
        <taxon>Dikarya</taxon>
        <taxon>Basidiomycota</taxon>
        <taxon>Agaricomycotina</taxon>
        <taxon>Agaricomycetes</taxon>
        <taxon>Agaricomycetidae</taxon>
        <taxon>Agaricales</taxon>
        <taxon>Agaricineae</taxon>
        <taxon>Strophariaceae</taxon>
        <taxon>Galerina</taxon>
    </lineage>
</organism>
<evidence type="ECO:0000256" key="1">
    <source>
        <dbReference type="SAM" id="MobiDB-lite"/>
    </source>
</evidence>
<evidence type="ECO:0000313" key="2">
    <source>
        <dbReference type="EMBL" id="KDR74264.1"/>
    </source>
</evidence>
<dbReference type="EMBL" id="KL142383">
    <property type="protein sequence ID" value="KDR74264.1"/>
    <property type="molecule type" value="Genomic_DNA"/>
</dbReference>
<keyword evidence="3" id="KW-1185">Reference proteome</keyword>
<dbReference type="HOGENOM" id="CLU_2922766_0_0_1"/>
<accession>A0A067T2T7</accession>
<sequence length="61" mass="6635">MANFGPRRPETNSEMSTSDATDPGPGRRCTPSLPHIQGDRINATHNQYQKDNVGSLSLPVN</sequence>
<evidence type="ECO:0000313" key="3">
    <source>
        <dbReference type="Proteomes" id="UP000027222"/>
    </source>
</evidence>
<proteinExistence type="predicted"/>
<dbReference type="AlphaFoldDB" id="A0A067T2T7"/>